<comment type="caution">
    <text evidence="2">The sequence shown here is derived from an EMBL/GenBank/DDBJ whole genome shotgun (WGS) entry which is preliminary data.</text>
</comment>
<feature type="transmembrane region" description="Helical" evidence="1">
    <location>
        <begin position="48"/>
        <end position="69"/>
    </location>
</feature>
<dbReference type="RefSeq" id="WP_148740856.1">
    <property type="nucleotide sequence ID" value="NZ_VSTH01000057.1"/>
</dbReference>
<gene>
    <name evidence="2" type="ORF">FXV83_18605</name>
</gene>
<keyword evidence="3" id="KW-1185">Reference proteome</keyword>
<dbReference type="EMBL" id="VSTH01000057">
    <property type="protein sequence ID" value="TYO65002.1"/>
    <property type="molecule type" value="Genomic_DNA"/>
</dbReference>
<feature type="transmembrane region" description="Helical" evidence="1">
    <location>
        <begin position="78"/>
        <end position="96"/>
    </location>
</feature>
<feature type="transmembrane region" description="Helical" evidence="1">
    <location>
        <begin position="211"/>
        <end position="234"/>
    </location>
</feature>
<reference evidence="2 3" key="1">
    <citation type="submission" date="2019-08" db="EMBL/GenBank/DDBJ databases">
        <title>Bradyrhizobium hipponensis sp. nov., a rhizobium isolated from a Lupinus angustifolius root nodule in Tunisia.</title>
        <authorList>
            <person name="Off K."/>
            <person name="Rejili M."/>
            <person name="Mars M."/>
            <person name="Brachmann A."/>
            <person name="Marin M."/>
        </authorList>
    </citation>
    <scope>NUCLEOTIDE SEQUENCE [LARGE SCALE GENOMIC DNA]</scope>
    <source>
        <strain evidence="3">aSej3</strain>
    </source>
</reference>
<feature type="transmembrane region" description="Helical" evidence="1">
    <location>
        <begin position="108"/>
        <end position="128"/>
    </location>
</feature>
<keyword evidence="1" id="KW-0472">Membrane</keyword>
<feature type="transmembrane region" description="Helical" evidence="1">
    <location>
        <begin position="169"/>
        <end position="191"/>
    </location>
</feature>
<accession>A0A5S4YMB0</accession>
<name>A0A5S4YMB0_9BRAD</name>
<dbReference type="AlphaFoldDB" id="A0A5S4YMB0"/>
<keyword evidence="1" id="KW-0812">Transmembrane</keyword>
<evidence type="ECO:0000256" key="1">
    <source>
        <dbReference type="SAM" id="Phobius"/>
    </source>
</evidence>
<organism evidence="2 3">
    <name type="scientific">Bradyrhizobium hipponense</name>
    <dbReference type="NCBI Taxonomy" id="2605638"/>
    <lineage>
        <taxon>Bacteria</taxon>
        <taxon>Pseudomonadati</taxon>
        <taxon>Pseudomonadota</taxon>
        <taxon>Alphaproteobacteria</taxon>
        <taxon>Hyphomicrobiales</taxon>
        <taxon>Nitrobacteraceae</taxon>
        <taxon>Bradyrhizobium</taxon>
    </lineage>
</organism>
<proteinExistence type="predicted"/>
<keyword evidence="1" id="KW-1133">Transmembrane helix</keyword>
<sequence length="329" mass="34056">MYLVKNSPRALFAALIPLAIVDAVLMAFAVAGGQVADPAGVPAPDQILVFYAGRMVINAALLFAGHFMLRQWAISSRLAYGLMGGVMAAVSYGIAIRNHIQLSAPGDGTVVTIGLLPTIAGMISGFLYGQFAGLSQAAGATGATPPADASEAPAAPLVFDGPVRVRTSVAGMAIAAIMPTVLATLLPYTLLPLLMHGFADKSTAHIFAAVIPAQTFMAMLVISVIPSIIFMLCVHHVARAMSRNRAWEYAAIGGIAAFACGLILALVVPLLAVLLVPAAFCGSVMAALYRRFAGIEPVPLPEIVIATDPNALVGADHPSRRQHGVILSN</sequence>
<dbReference type="Proteomes" id="UP000324797">
    <property type="component" value="Unassembled WGS sequence"/>
</dbReference>
<protein>
    <submittedName>
        <fullName evidence="2">Uncharacterized protein</fullName>
    </submittedName>
</protein>
<evidence type="ECO:0000313" key="2">
    <source>
        <dbReference type="EMBL" id="TYO65002.1"/>
    </source>
</evidence>
<evidence type="ECO:0000313" key="3">
    <source>
        <dbReference type="Proteomes" id="UP000324797"/>
    </source>
</evidence>